<dbReference type="InterPro" id="IPR011009">
    <property type="entry name" value="Kinase-like_dom_sf"/>
</dbReference>
<evidence type="ECO:0008006" key="2">
    <source>
        <dbReference type="Google" id="ProtNLM"/>
    </source>
</evidence>
<organism evidence="1">
    <name type="scientific">viral metagenome</name>
    <dbReference type="NCBI Taxonomy" id="1070528"/>
    <lineage>
        <taxon>unclassified sequences</taxon>
        <taxon>metagenomes</taxon>
        <taxon>organismal metagenomes</taxon>
    </lineage>
</organism>
<evidence type="ECO:0000313" key="1">
    <source>
        <dbReference type="EMBL" id="QHT97306.1"/>
    </source>
</evidence>
<name>A0A6C0IXZ6_9ZZZZ</name>
<reference evidence="1" key="1">
    <citation type="journal article" date="2020" name="Nature">
        <title>Giant virus diversity and host interactions through global metagenomics.</title>
        <authorList>
            <person name="Schulz F."/>
            <person name="Roux S."/>
            <person name="Paez-Espino D."/>
            <person name="Jungbluth S."/>
            <person name="Walsh D.A."/>
            <person name="Denef V.J."/>
            <person name="McMahon K.D."/>
            <person name="Konstantinidis K.T."/>
            <person name="Eloe-Fadrosh E.A."/>
            <person name="Kyrpides N.C."/>
            <person name="Woyke T."/>
        </authorList>
    </citation>
    <scope>NUCLEOTIDE SEQUENCE</scope>
    <source>
        <strain evidence="1">GVMAG-M-3300025138-11</strain>
    </source>
</reference>
<dbReference type="EMBL" id="MN740274">
    <property type="protein sequence ID" value="QHT97306.1"/>
    <property type="molecule type" value="Genomic_DNA"/>
</dbReference>
<proteinExistence type="predicted"/>
<accession>A0A6C0IXZ6</accession>
<dbReference type="SUPFAM" id="SSF56112">
    <property type="entry name" value="Protein kinase-like (PK-like)"/>
    <property type="match status" value="1"/>
</dbReference>
<sequence>MGKIINVYNSDLMGKRVYQKGRGRLQSINEDYSGSDKRRERLVKNITLVFDNGTQLQVVIKIAPFFEDQLNNYTENEDLGEIVLSNDYEHESKIYNFFNEKVNDKIVDKYVLKSYTGGISKNGDFKLNGETFNFINLKMSKDLEELEQPPRTIIGYVYIITEPMINIKTFYDTKPKDETKLKKFITTTFNTLSHLYNTYEFCHWDFHAQNTKFNELTGEILIFDFDLSTTKKYNNSDYINRIPLIRPIILDYCEMMGQSIATSYQENKSQLAHNWDLFMFVSGLKKKYSLDYLKNLPIILNDIKFVNLLEIYEKGVNLVEEIRDVVRFIKLPKIFNSLKFDIYPKMDSISKQLLITSLEEQLHTHIINIIENKYKPSLNTTELTYFNDNIDYIYKFINLYIDSFVQTYVDIYINYGEVVKIELSHYDYIFFASYYMFIEGNYFIK</sequence>
<protein>
    <recommendedName>
        <fullName evidence="2">Protein kinase domain-containing protein</fullName>
    </recommendedName>
</protein>
<dbReference type="AlphaFoldDB" id="A0A6C0IXZ6"/>